<dbReference type="SUPFAM" id="SSF81301">
    <property type="entry name" value="Nucleotidyltransferase"/>
    <property type="match status" value="1"/>
</dbReference>
<comment type="caution">
    <text evidence="10">The sequence shown here is derived from an EMBL/GenBank/DDBJ whole genome shotgun (WGS) entry which is preliminary data.</text>
</comment>
<keyword evidence="11" id="KW-1185">Reference proteome</keyword>
<dbReference type="AlphaFoldDB" id="A0A1Q1G2I0"/>
<dbReference type="GO" id="GO:0008728">
    <property type="term" value="F:GTP diphosphokinase activity"/>
    <property type="evidence" value="ECO:0007669"/>
    <property type="project" value="UniProtKB-EC"/>
</dbReference>
<evidence type="ECO:0000256" key="3">
    <source>
        <dbReference type="ARBA" id="ARBA00011881"/>
    </source>
</evidence>
<protein>
    <recommendedName>
        <fullName evidence="4">GTP diphosphokinase</fullName>
        <ecNumber evidence="4">2.7.6.5</ecNumber>
    </recommendedName>
</protein>
<dbReference type="STRING" id="1849491.BVH56_06395"/>
<evidence type="ECO:0000259" key="9">
    <source>
        <dbReference type="SMART" id="SM00954"/>
    </source>
</evidence>
<evidence type="ECO:0000256" key="6">
    <source>
        <dbReference type="ARBA" id="ARBA00022741"/>
    </source>
</evidence>
<dbReference type="GO" id="GO:0016301">
    <property type="term" value="F:kinase activity"/>
    <property type="evidence" value="ECO:0007669"/>
    <property type="project" value="UniProtKB-KW"/>
</dbReference>
<dbReference type="SMART" id="SM00954">
    <property type="entry name" value="RelA_SpoT"/>
    <property type="match status" value="1"/>
</dbReference>
<dbReference type="PANTHER" id="PTHR47837:SF1">
    <property type="entry name" value="GTP PYROPHOSPHOKINASE YJBM"/>
    <property type="match status" value="1"/>
</dbReference>
<accession>A0A3N5BM26</accession>
<evidence type="ECO:0000256" key="2">
    <source>
        <dbReference type="ARBA" id="ARBA00007476"/>
    </source>
</evidence>
<comment type="similarity">
    <text evidence="2">Belongs to the RelA/SpoT family.</text>
</comment>
<dbReference type="InterPro" id="IPR052366">
    <property type="entry name" value="GTP_Pyrophosphokinase"/>
</dbReference>
<comment type="pathway">
    <text evidence="1">Purine metabolism; ppGpp biosynthesis; ppGpp from GTP: step 1/2.</text>
</comment>
<comment type="subunit">
    <text evidence="3">Homotetramer.</text>
</comment>
<dbReference type="EMBL" id="RKRK01000002">
    <property type="protein sequence ID" value="RPF57619.1"/>
    <property type="molecule type" value="Genomic_DNA"/>
</dbReference>
<reference evidence="10 11" key="1">
    <citation type="submission" date="2018-11" db="EMBL/GenBank/DDBJ databases">
        <title>Genomic Encyclopedia of Type Strains, Phase IV (KMG-IV): sequencing the most valuable type-strain genomes for metagenomic binning, comparative biology and taxonomic classification.</title>
        <authorList>
            <person name="Goeker M."/>
        </authorList>
    </citation>
    <scope>NUCLEOTIDE SEQUENCE [LARGE SCALE GENOMIC DNA]</scope>
    <source>
        <strain evidence="10 11">DSM 29158</strain>
    </source>
</reference>
<dbReference type="PANTHER" id="PTHR47837">
    <property type="entry name" value="GTP PYROPHOSPHOKINASE YJBM"/>
    <property type="match status" value="1"/>
</dbReference>
<gene>
    <name evidence="10" type="ORF">EDD62_0240</name>
</gene>
<accession>A0A1Q1G2I0</accession>
<dbReference type="CDD" id="cd05399">
    <property type="entry name" value="NT_Rel-Spo_like"/>
    <property type="match status" value="1"/>
</dbReference>
<organism evidence="10 11">
    <name type="scientific">Abyssicoccus albus</name>
    <dbReference type="NCBI Taxonomy" id="1817405"/>
    <lineage>
        <taxon>Bacteria</taxon>
        <taxon>Bacillati</taxon>
        <taxon>Bacillota</taxon>
        <taxon>Bacilli</taxon>
        <taxon>Bacillales</taxon>
        <taxon>Abyssicoccaceae</taxon>
    </lineage>
</organism>
<dbReference type="Gene3D" id="3.30.460.10">
    <property type="entry name" value="Beta Polymerase, domain 2"/>
    <property type="match status" value="1"/>
</dbReference>
<evidence type="ECO:0000256" key="4">
    <source>
        <dbReference type="ARBA" id="ARBA00013251"/>
    </source>
</evidence>
<dbReference type="Proteomes" id="UP000277108">
    <property type="component" value="Unassembled WGS sequence"/>
</dbReference>
<feature type="domain" description="RelA/SpoT" evidence="9">
    <location>
        <begin position="43"/>
        <end position="164"/>
    </location>
</feature>
<proteinExistence type="inferred from homology"/>
<dbReference type="OrthoDB" id="9789634at2"/>
<evidence type="ECO:0000256" key="8">
    <source>
        <dbReference type="ARBA" id="ARBA00022840"/>
    </source>
</evidence>
<evidence type="ECO:0000313" key="10">
    <source>
        <dbReference type="EMBL" id="RPF57619.1"/>
    </source>
</evidence>
<dbReference type="RefSeq" id="WP_077140645.1">
    <property type="nucleotide sequence ID" value="NZ_CBCSGK010000002.1"/>
</dbReference>
<keyword evidence="7 10" id="KW-0418">Kinase</keyword>
<keyword evidence="5" id="KW-0808">Transferase</keyword>
<dbReference type="UniPathway" id="UPA00908">
    <property type="reaction ID" value="UER00884"/>
</dbReference>
<dbReference type="FunFam" id="3.30.460.10:FF:000012">
    <property type="entry name" value="GTP pyrophosphokinase YjbM"/>
    <property type="match status" value="1"/>
</dbReference>
<dbReference type="InterPro" id="IPR007685">
    <property type="entry name" value="RelA_SpoT"/>
</dbReference>
<dbReference type="Pfam" id="PF04607">
    <property type="entry name" value="RelA_SpoT"/>
    <property type="match status" value="1"/>
</dbReference>
<keyword evidence="6" id="KW-0547">Nucleotide-binding</keyword>
<dbReference type="InterPro" id="IPR043519">
    <property type="entry name" value="NT_sf"/>
</dbReference>
<name>A0A1Q1G2I0_9BACL</name>
<dbReference type="EC" id="2.7.6.5" evidence="4"/>
<sequence>MNQWEEFLSPYKQANEELKVKLKGIRKQYELNNEYSPIEFVTGRIKPVGSIIEKAQARNIDYDKLALEMYDICGLRIMCQFVDDIEIVVQLLRQRDDFKIVEERNYIEHTKQSGYRSYHVIIEYPIETIEGKKVVLAEIQIRTLAMNFWSTIEHTLNYKYAGEYPPEIQQRLQNAAQASYLLDQEMNEIKEEIKAAQKYFTNNRTDRR</sequence>
<evidence type="ECO:0000313" key="11">
    <source>
        <dbReference type="Proteomes" id="UP000277108"/>
    </source>
</evidence>
<evidence type="ECO:0000256" key="7">
    <source>
        <dbReference type="ARBA" id="ARBA00022777"/>
    </source>
</evidence>
<dbReference type="GO" id="GO:0005524">
    <property type="term" value="F:ATP binding"/>
    <property type="evidence" value="ECO:0007669"/>
    <property type="project" value="UniProtKB-KW"/>
</dbReference>
<keyword evidence="8" id="KW-0067">ATP-binding</keyword>
<evidence type="ECO:0000256" key="5">
    <source>
        <dbReference type="ARBA" id="ARBA00022679"/>
    </source>
</evidence>
<evidence type="ECO:0000256" key="1">
    <source>
        <dbReference type="ARBA" id="ARBA00004976"/>
    </source>
</evidence>
<dbReference type="GO" id="GO:0015970">
    <property type="term" value="P:guanosine tetraphosphate biosynthetic process"/>
    <property type="evidence" value="ECO:0007669"/>
    <property type="project" value="UniProtKB-UniPathway"/>
</dbReference>
<dbReference type="Gene3D" id="1.10.287.860">
    <property type="entry name" value="Nucleotidyltransferase"/>
    <property type="match status" value="1"/>
</dbReference>